<feature type="transmembrane region" description="Helical" evidence="12">
    <location>
        <begin position="54"/>
        <end position="75"/>
    </location>
</feature>
<evidence type="ECO:0000313" key="14">
    <source>
        <dbReference type="Proteomes" id="UP000178943"/>
    </source>
</evidence>
<proteinExistence type="inferred from homology"/>
<dbReference type="InterPro" id="IPR026031">
    <property type="entry name" value="Cyt_c_CcmB_bac"/>
</dbReference>
<keyword evidence="10 12" id="KW-1133">Transmembrane helix</keyword>
<evidence type="ECO:0000256" key="7">
    <source>
        <dbReference type="ARBA" id="ARBA00022519"/>
    </source>
</evidence>
<dbReference type="STRING" id="1817863.A2Y62_15300"/>
<evidence type="ECO:0000256" key="4">
    <source>
        <dbReference type="ARBA" id="ARBA00016452"/>
    </source>
</evidence>
<keyword evidence="8 12" id="KW-0812">Transmembrane</keyword>
<keyword evidence="11 12" id="KW-0472">Membrane</keyword>
<evidence type="ECO:0000256" key="1">
    <source>
        <dbReference type="ARBA" id="ARBA00002442"/>
    </source>
</evidence>
<comment type="subcellular location">
    <subcellularLocation>
        <location evidence="2">Cell inner membrane</location>
        <topology evidence="2">Multi-pass membrane protein</topology>
    </subcellularLocation>
</comment>
<evidence type="ECO:0000256" key="12">
    <source>
        <dbReference type="SAM" id="Phobius"/>
    </source>
</evidence>
<name>A0A1F5VKP2_9BACT</name>
<keyword evidence="5" id="KW-0813">Transport</keyword>
<keyword evidence="9" id="KW-0201">Cytochrome c-type biogenesis</keyword>
<organism evidence="13 14">
    <name type="scientific">Candidatus Fischerbacteria bacterium RBG_13_37_8</name>
    <dbReference type="NCBI Taxonomy" id="1817863"/>
    <lineage>
        <taxon>Bacteria</taxon>
        <taxon>Candidatus Fischeribacteriota</taxon>
    </lineage>
</organism>
<protein>
    <recommendedName>
        <fullName evidence="4">Heme exporter protein B</fullName>
    </recommendedName>
</protein>
<comment type="similarity">
    <text evidence="3">Belongs to the CcmB/CycW/HelB family.</text>
</comment>
<dbReference type="GO" id="GO:1903607">
    <property type="term" value="P:cytochrome c biosynthetic process"/>
    <property type="evidence" value="ECO:0007669"/>
    <property type="project" value="TreeGrafter"/>
</dbReference>
<evidence type="ECO:0000256" key="10">
    <source>
        <dbReference type="ARBA" id="ARBA00022989"/>
    </source>
</evidence>
<dbReference type="EMBL" id="MFGW01000141">
    <property type="protein sequence ID" value="OGF64037.1"/>
    <property type="molecule type" value="Genomic_DNA"/>
</dbReference>
<feature type="transmembrane region" description="Helical" evidence="12">
    <location>
        <begin position="163"/>
        <end position="181"/>
    </location>
</feature>
<dbReference type="Pfam" id="PF03379">
    <property type="entry name" value="CcmB"/>
    <property type="match status" value="1"/>
</dbReference>
<evidence type="ECO:0000256" key="5">
    <source>
        <dbReference type="ARBA" id="ARBA00022448"/>
    </source>
</evidence>
<evidence type="ECO:0000313" key="13">
    <source>
        <dbReference type="EMBL" id="OGF64037.1"/>
    </source>
</evidence>
<dbReference type="AlphaFoldDB" id="A0A1F5VKP2"/>
<reference evidence="13 14" key="1">
    <citation type="journal article" date="2016" name="Nat. Commun.">
        <title>Thousands of microbial genomes shed light on interconnected biogeochemical processes in an aquifer system.</title>
        <authorList>
            <person name="Anantharaman K."/>
            <person name="Brown C.T."/>
            <person name="Hug L.A."/>
            <person name="Sharon I."/>
            <person name="Castelle C.J."/>
            <person name="Probst A.J."/>
            <person name="Thomas B.C."/>
            <person name="Singh A."/>
            <person name="Wilkins M.J."/>
            <person name="Karaoz U."/>
            <person name="Brodie E.L."/>
            <person name="Williams K.H."/>
            <person name="Hubbard S.S."/>
            <person name="Banfield J.F."/>
        </authorList>
    </citation>
    <scope>NUCLEOTIDE SEQUENCE [LARGE SCALE GENOMIC DNA]</scope>
</reference>
<evidence type="ECO:0000256" key="2">
    <source>
        <dbReference type="ARBA" id="ARBA00004429"/>
    </source>
</evidence>
<dbReference type="GO" id="GO:0005886">
    <property type="term" value="C:plasma membrane"/>
    <property type="evidence" value="ECO:0007669"/>
    <property type="project" value="UniProtKB-SubCell"/>
</dbReference>
<feature type="transmembrane region" description="Helical" evidence="12">
    <location>
        <begin position="193"/>
        <end position="218"/>
    </location>
</feature>
<feature type="transmembrane region" description="Helical" evidence="12">
    <location>
        <begin position="96"/>
        <end position="121"/>
    </location>
</feature>
<dbReference type="PANTHER" id="PTHR30070">
    <property type="entry name" value="HEME EXPORTER PROTEIN B"/>
    <property type="match status" value="1"/>
</dbReference>
<dbReference type="PRINTS" id="PR01414">
    <property type="entry name" value="CCMBBIOGNSIS"/>
</dbReference>
<evidence type="ECO:0000256" key="3">
    <source>
        <dbReference type="ARBA" id="ARBA00010544"/>
    </source>
</evidence>
<dbReference type="PANTHER" id="PTHR30070:SF1">
    <property type="entry name" value="CYTOCHROME C BIOGENESIS B-RELATED"/>
    <property type="match status" value="1"/>
</dbReference>
<dbReference type="GO" id="GO:0015232">
    <property type="term" value="F:heme transmembrane transporter activity"/>
    <property type="evidence" value="ECO:0007669"/>
    <property type="project" value="InterPro"/>
</dbReference>
<evidence type="ECO:0000256" key="11">
    <source>
        <dbReference type="ARBA" id="ARBA00023136"/>
    </source>
</evidence>
<sequence length="224" mass="25565">MKFSIIKSIAQKDILLEYRSREALNSVIFFSLLVLAIASFALEPGSEAIKELSGGVLWISYFFSGMIILNRSFALEQDENAIQSLLLAPIKKSHIFWGKFVTNFIYIVFIEIIIFLIFVIFFNLQFHTKMIVLWLYIILIDAGFISVGTLFAAMLIRSKTREMLLPILLFPVSIPLVIASVKATSYLIQNVSYVYIIPYFKIIIAFDLIYMFAVSLLAEFVIGE</sequence>
<feature type="transmembrane region" description="Helical" evidence="12">
    <location>
        <begin position="133"/>
        <end position="156"/>
    </location>
</feature>
<gene>
    <name evidence="13" type="ORF">A2Y62_15300</name>
</gene>
<dbReference type="GO" id="GO:0017004">
    <property type="term" value="P:cytochrome complex assembly"/>
    <property type="evidence" value="ECO:0007669"/>
    <property type="project" value="UniProtKB-KW"/>
</dbReference>
<keyword evidence="6" id="KW-1003">Cell membrane</keyword>
<comment type="function">
    <text evidence="1">Required for the export of heme to the periplasm for the biogenesis of c-type cytochromes.</text>
</comment>
<dbReference type="Proteomes" id="UP000178943">
    <property type="component" value="Unassembled WGS sequence"/>
</dbReference>
<keyword evidence="7" id="KW-0997">Cell inner membrane</keyword>
<evidence type="ECO:0000256" key="6">
    <source>
        <dbReference type="ARBA" id="ARBA00022475"/>
    </source>
</evidence>
<comment type="caution">
    <text evidence="13">The sequence shown here is derived from an EMBL/GenBank/DDBJ whole genome shotgun (WGS) entry which is preliminary data.</text>
</comment>
<accession>A0A1F5VKP2</accession>
<dbReference type="InterPro" id="IPR003544">
    <property type="entry name" value="Cyt_c_biogenesis_CcmB"/>
</dbReference>
<evidence type="ECO:0000256" key="8">
    <source>
        <dbReference type="ARBA" id="ARBA00022692"/>
    </source>
</evidence>
<feature type="transmembrane region" description="Helical" evidence="12">
    <location>
        <begin position="23"/>
        <end position="42"/>
    </location>
</feature>
<dbReference type="PIRSF" id="PIRSF002764">
    <property type="entry name" value="CcmB"/>
    <property type="match status" value="1"/>
</dbReference>
<evidence type="ECO:0000256" key="9">
    <source>
        <dbReference type="ARBA" id="ARBA00022748"/>
    </source>
</evidence>